<keyword evidence="2" id="KW-1185">Reference proteome</keyword>
<evidence type="ECO:0000313" key="1">
    <source>
        <dbReference type="EMBL" id="KAG0414536.1"/>
    </source>
</evidence>
<name>A0AC60P568_IXOPE</name>
<dbReference type="EMBL" id="JABSTQ010011170">
    <property type="protein sequence ID" value="KAG0414536.1"/>
    <property type="molecule type" value="Genomic_DNA"/>
</dbReference>
<reference evidence="1 2" key="1">
    <citation type="journal article" date="2020" name="Cell">
        <title>Large-Scale Comparative Analyses of Tick Genomes Elucidate Their Genetic Diversity and Vector Capacities.</title>
        <authorList>
            <consortium name="Tick Genome and Microbiome Consortium (TIGMIC)"/>
            <person name="Jia N."/>
            <person name="Wang J."/>
            <person name="Shi W."/>
            <person name="Du L."/>
            <person name="Sun Y."/>
            <person name="Zhan W."/>
            <person name="Jiang J.F."/>
            <person name="Wang Q."/>
            <person name="Zhang B."/>
            <person name="Ji P."/>
            <person name="Bell-Sakyi L."/>
            <person name="Cui X.M."/>
            <person name="Yuan T.T."/>
            <person name="Jiang B.G."/>
            <person name="Yang W.F."/>
            <person name="Lam T.T."/>
            <person name="Chang Q.C."/>
            <person name="Ding S.J."/>
            <person name="Wang X.J."/>
            <person name="Zhu J.G."/>
            <person name="Ruan X.D."/>
            <person name="Zhao L."/>
            <person name="Wei J.T."/>
            <person name="Ye R.Z."/>
            <person name="Que T.C."/>
            <person name="Du C.H."/>
            <person name="Zhou Y.H."/>
            <person name="Cheng J.X."/>
            <person name="Dai P.F."/>
            <person name="Guo W.B."/>
            <person name="Han X.H."/>
            <person name="Huang E.J."/>
            <person name="Li L.F."/>
            <person name="Wei W."/>
            <person name="Gao Y.C."/>
            <person name="Liu J.Z."/>
            <person name="Shao H.Z."/>
            <person name="Wang X."/>
            <person name="Wang C.C."/>
            <person name="Yang T.C."/>
            <person name="Huo Q.B."/>
            <person name="Li W."/>
            <person name="Chen H.Y."/>
            <person name="Chen S.E."/>
            <person name="Zhou L.G."/>
            <person name="Ni X.B."/>
            <person name="Tian J.H."/>
            <person name="Sheng Y."/>
            <person name="Liu T."/>
            <person name="Pan Y.S."/>
            <person name="Xia L.Y."/>
            <person name="Li J."/>
            <person name="Zhao F."/>
            <person name="Cao W.C."/>
        </authorList>
    </citation>
    <scope>NUCLEOTIDE SEQUENCE [LARGE SCALE GENOMIC DNA]</scope>
    <source>
        <strain evidence="1">Iper-2018</strain>
    </source>
</reference>
<organism evidence="1 2">
    <name type="scientific">Ixodes persulcatus</name>
    <name type="common">Taiga tick</name>
    <dbReference type="NCBI Taxonomy" id="34615"/>
    <lineage>
        <taxon>Eukaryota</taxon>
        <taxon>Metazoa</taxon>
        <taxon>Ecdysozoa</taxon>
        <taxon>Arthropoda</taxon>
        <taxon>Chelicerata</taxon>
        <taxon>Arachnida</taxon>
        <taxon>Acari</taxon>
        <taxon>Parasitiformes</taxon>
        <taxon>Ixodida</taxon>
        <taxon>Ixodoidea</taxon>
        <taxon>Ixodidae</taxon>
        <taxon>Ixodinae</taxon>
        <taxon>Ixodes</taxon>
    </lineage>
</organism>
<protein>
    <submittedName>
        <fullName evidence="1">Uncharacterized protein</fullName>
    </submittedName>
</protein>
<dbReference type="Proteomes" id="UP000805193">
    <property type="component" value="Unassembled WGS sequence"/>
</dbReference>
<proteinExistence type="predicted"/>
<evidence type="ECO:0000313" key="2">
    <source>
        <dbReference type="Proteomes" id="UP000805193"/>
    </source>
</evidence>
<comment type="caution">
    <text evidence="1">The sequence shown here is derived from an EMBL/GenBank/DDBJ whole genome shotgun (WGS) entry which is preliminary data.</text>
</comment>
<sequence>MGEAKRHSPEAGAAVGASACGPSALRGCPRSFPRCRLSLEGPTGDPAGNRAGSERGRAASSSNARPACYPYIKVDFEARLRVGRVRVAAFPTRLTSEAVPPSPRQRRPPERDRKDDLGNTT</sequence>
<gene>
    <name evidence="1" type="ORF">HPB47_008308</name>
</gene>
<accession>A0AC60P568</accession>